<evidence type="ECO:0008006" key="2">
    <source>
        <dbReference type="Google" id="ProtNLM"/>
    </source>
</evidence>
<dbReference type="EMBL" id="GBXM01037874">
    <property type="protein sequence ID" value="JAH70703.1"/>
    <property type="molecule type" value="Transcribed_RNA"/>
</dbReference>
<name>A0A0E9V0C5_ANGAN</name>
<sequence>MLFVIVVILFYVIAMSEISSPLRILERFLSGWCECFGKS</sequence>
<accession>A0A0E9V0C5</accession>
<organism evidence="1">
    <name type="scientific">Anguilla anguilla</name>
    <name type="common">European freshwater eel</name>
    <name type="synonym">Muraena anguilla</name>
    <dbReference type="NCBI Taxonomy" id="7936"/>
    <lineage>
        <taxon>Eukaryota</taxon>
        <taxon>Metazoa</taxon>
        <taxon>Chordata</taxon>
        <taxon>Craniata</taxon>
        <taxon>Vertebrata</taxon>
        <taxon>Euteleostomi</taxon>
        <taxon>Actinopterygii</taxon>
        <taxon>Neopterygii</taxon>
        <taxon>Teleostei</taxon>
        <taxon>Anguilliformes</taxon>
        <taxon>Anguillidae</taxon>
        <taxon>Anguilla</taxon>
    </lineage>
</organism>
<evidence type="ECO:0000313" key="1">
    <source>
        <dbReference type="EMBL" id="JAH70703.1"/>
    </source>
</evidence>
<dbReference type="AlphaFoldDB" id="A0A0E9V0C5"/>
<proteinExistence type="predicted"/>
<reference evidence="1" key="2">
    <citation type="journal article" date="2015" name="Fish Shellfish Immunol.">
        <title>Early steps in the European eel (Anguilla anguilla)-Vibrio vulnificus interaction in the gills: Role of the RtxA13 toxin.</title>
        <authorList>
            <person name="Callol A."/>
            <person name="Pajuelo D."/>
            <person name="Ebbesson L."/>
            <person name="Teles M."/>
            <person name="MacKenzie S."/>
            <person name="Amaro C."/>
        </authorList>
    </citation>
    <scope>NUCLEOTIDE SEQUENCE</scope>
</reference>
<reference evidence="1" key="1">
    <citation type="submission" date="2014-11" db="EMBL/GenBank/DDBJ databases">
        <authorList>
            <person name="Amaro Gonzalez C."/>
        </authorList>
    </citation>
    <scope>NUCLEOTIDE SEQUENCE</scope>
</reference>
<protein>
    <recommendedName>
        <fullName evidence="2">Ion transport domain-containing protein</fullName>
    </recommendedName>
</protein>